<evidence type="ECO:0000256" key="2">
    <source>
        <dbReference type="RuleBase" id="RU003749"/>
    </source>
</evidence>
<protein>
    <recommendedName>
        <fullName evidence="2">Anti-sigma factor antagonist</fullName>
    </recommendedName>
</protein>
<name>A0A1G7MG78_9PROT</name>
<dbReference type="PROSITE" id="PS50801">
    <property type="entry name" value="STAS"/>
    <property type="match status" value="1"/>
</dbReference>
<proteinExistence type="inferred from homology"/>
<dbReference type="AlphaFoldDB" id="A0A1G7MG78"/>
<reference evidence="4 5" key="1">
    <citation type="submission" date="2016-10" db="EMBL/GenBank/DDBJ databases">
        <authorList>
            <person name="de Groot N.N."/>
        </authorList>
    </citation>
    <scope>NUCLEOTIDE SEQUENCE [LARGE SCALE GENOMIC DNA]</scope>
    <source>
        <strain evidence="4 5">DSM 25584</strain>
    </source>
</reference>
<dbReference type="PANTHER" id="PTHR33495:SF2">
    <property type="entry name" value="ANTI-SIGMA FACTOR ANTAGONIST TM_1081-RELATED"/>
    <property type="match status" value="1"/>
</dbReference>
<dbReference type="InterPro" id="IPR003658">
    <property type="entry name" value="Anti-sigma_ant"/>
</dbReference>
<dbReference type="Gene3D" id="3.30.750.24">
    <property type="entry name" value="STAS domain"/>
    <property type="match status" value="1"/>
</dbReference>
<dbReference type="EMBL" id="FNCE01000001">
    <property type="protein sequence ID" value="SDF60848.1"/>
    <property type="molecule type" value="Genomic_DNA"/>
</dbReference>
<dbReference type="InterPro" id="IPR002645">
    <property type="entry name" value="STAS_dom"/>
</dbReference>
<organism evidence="4 5">
    <name type="scientific">Limimonas halophila</name>
    <dbReference type="NCBI Taxonomy" id="1082479"/>
    <lineage>
        <taxon>Bacteria</taxon>
        <taxon>Pseudomonadati</taxon>
        <taxon>Pseudomonadota</taxon>
        <taxon>Alphaproteobacteria</taxon>
        <taxon>Rhodospirillales</taxon>
        <taxon>Rhodovibrionaceae</taxon>
        <taxon>Limimonas</taxon>
    </lineage>
</organism>
<dbReference type="CDD" id="cd07043">
    <property type="entry name" value="STAS_anti-anti-sigma_factors"/>
    <property type="match status" value="1"/>
</dbReference>
<feature type="domain" description="STAS" evidence="3">
    <location>
        <begin position="8"/>
        <end position="116"/>
    </location>
</feature>
<evidence type="ECO:0000256" key="1">
    <source>
        <dbReference type="ARBA" id="ARBA00009013"/>
    </source>
</evidence>
<dbReference type="PANTHER" id="PTHR33495">
    <property type="entry name" value="ANTI-SIGMA FACTOR ANTAGONIST TM_1081-RELATED-RELATED"/>
    <property type="match status" value="1"/>
</dbReference>
<keyword evidence="5" id="KW-1185">Reference proteome</keyword>
<accession>A0A1G7MG78</accession>
<evidence type="ECO:0000313" key="4">
    <source>
        <dbReference type="EMBL" id="SDF60848.1"/>
    </source>
</evidence>
<gene>
    <name evidence="4" type="ORF">SAMN05216241_101610</name>
</gene>
<dbReference type="Pfam" id="PF01740">
    <property type="entry name" value="STAS"/>
    <property type="match status" value="1"/>
</dbReference>
<comment type="similarity">
    <text evidence="1 2">Belongs to the anti-sigma-factor antagonist family.</text>
</comment>
<dbReference type="NCBIfam" id="TIGR00377">
    <property type="entry name" value="ant_ant_sig"/>
    <property type="match status" value="1"/>
</dbReference>
<evidence type="ECO:0000313" key="5">
    <source>
        <dbReference type="Proteomes" id="UP000199415"/>
    </source>
</evidence>
<dbReference type="RefSeq" id="WP_218119096.1">
    <property type="nucleotide sequence ID" value="NZ_FNCE01000001.1"/>
</dbReference>
<dbReference type="SUPFAM" id="SSF52091">
    <property type="entry name" value="SpoIIaa-like"/>
    <property type="match status" value="1"/>
</dbReference>
<evidence type="ECO:0000259" key="3">
    <source>
        <dbReference type="PROSITE" id="PS50801"/>
    </source>
</evidence>
<sequence length="117" mass="13087">MPAMRRQIDVQTEQRHGYTVIRPRGEIDLHVSNDLRHALLKAVNAGAHVIVDMAGVNYIDSSGIASLIEAFQRARTRDQRFRLAAVPDSAMRVMRIAQLDRVFWIYDTVAAAAGEDA</sequence>
<dbReference type="InterPro" id="IPR036513">
    <property type="entry name" value="STAS_dom_sf"/>
</dbReference>
<dbReference type="GO" id="GO:0043856">
    <property type="term" value="F:anti-sigma factor antagonist activity"/>
    <property type="evidence" value="ECO:0007669"/>
    <property type="project" value="InterPro"/>
</dbReference>
<dbReference type="Proteomes" id="UP000199415">
    <property type="component" value="Unassembled WGS sequence"/>
</dbReference>
<dbReference type="STRING" id="1082479.SAMN05216241_101610"/>